<evidence type="ECO:0000256" key="5">
    <source>
        <dbReference type="ARBA" id="ARBA00022801"/>
    </source>
</evidence>
<dbReference type="PANTHER" id="PTHR45650:SF75">
    <property type="entry name" value="GDSL-LIKE LIPASE_ACYLHYDROLASE"/>
    <property type="match status" value="1"/>
</dbReference>
<evidence type="ECO:0000313" key="9">
    <source>
        <dbReference type="EMBL" id="KAF2314628.1"/>
    </source>
</evidence>
<keyword evidence="10" id="KW-1185">Reference proteome</keyword>
<evidence type="ECO:0000256" key="6">
    <source>
        <dbReference type="ARBA" id="ARBA00022963"/>
    </source>
</evidence>
<evidence type="ECO:0000313" key="10">
    <source>
        <dbReference type="Proteomes" id="UP000467840"/>
    </source>
</evidence>
<dbReference type="GO" id="GO:0005576">
    <property type="term" value="C:extracellular region"/>
    <property type="evidence" value="ECO:0007669"/>
    <property type="project" value="UniProtKB-SubCell"/>
</dbReference>
<dbReference type="InterPro" id="IPR001087">
    <property type="entry name" value="GDSL"/>
</dbReference>
<organism evidence="9 10">
    <name type="scientific">Hevea brasiliensis</name>
    <name type="common">Para rubber tree</name>
    <name type="synonym">Siphonia brasiliensis</name>
    <dbReference type="NCBI Taxonomy" id="3981"/>
    <lineage>
        <taxon>Eukaryota</taxon>
        <taxon>Viridiplantae</taxon>
        <taxon>Streptophyta</taxon>
        <taxon>Embryophyta</taxon>
        <taxon>Tracheophyta</taxon>
        <taxon>Spermatophyta</taxon>
        <taxon>Magnoliopsida</taxon>
        <taxon>eudicotyledons</taxon>
        <taxon>Gunneridae</taxon>
        <taxon>Pentapetalae</taxon>
        <taxon>rosids</taxon>
        <taxon>fabids</taxon>
        <taxon>Malpighiales</taxon>
        <taxon>Euphorbiaceae</taxon>
        <taxon>Crotonoideae</taxon>
        <taxon>Micrandreae</taxon>
        <taxon>Hevea</taxon>
    </lineage>
</organism>
<dbReference type="AlphaFoldDB" id="A0A6A6MQD5"/>
<dbReference type="PANTHER" id="PTHR45650">
    <property type="entry name" value="GDSL-LIKE LIPASE/ACYLHYDROLASE-RELATED"/>
    <property type="match status" value="1"/>
</dbReference>
<gene>
    <name evidence="9" type="ORF">GH714_028049</name>
</gene>
<dbReference type="Pfam" id="PF00657">
    <property type="entry name" value="Lipase_GDSL"/>
    <property type="match status" value="1"/>
</dbReference>
<dbReference type="InterPro" id="IPR036514">
    <property type="entry name" value="SGNH_hydro_sf"/>
</dbReference>
<keyword evidence="4 8" id="KW-0732">Signal</keyword>
<evidence type="ECO:0000256" key="8">
    <source>
        <dbReference type="SAM" id="SignalP"/>
    </source>
</evidence>
<dbReference type="GO" id="GO:0016788">
    <property type="term" value="F:hydrolase activity, acting on ester bonds"/>
    <property type="evidence" value="ECO:0007669"/>
    <property type="project" value="InterPro"/>
</dbReference>
<feature type="chain" id="PRO_5025500633" evidence="8">
    <location>
        <begin position="24"/>
        <end position="363"/>
    </location>
</feature>
<proteinExistence type="inferred from homology"/>
<evidence type="ECO:0000256" key="3">
    <source>
        <dbReference type="ARBA" id="ARBA00022525"/>
    </source>
</evidence>
<dbReference type="InterPro" id="IPR051238">
    <property type="entry name" value="GDSL_esterase/lipase"/>
</dbReference>
<dbReference type="EMBL" id="JAAGAX010000005">
    <property type="protein sequence ID" value="KAF2314628.1"/>
    <property type="molecule type" value="Genomic_DNA"/>
</dbReference>
<keyword evidence="3" id="KW-0964">Secreted</keyword>
<dbReference type="Gene3D" id="3.40.50.1110">
    <property type="entry name" value="SGNH hydrolase"/>
    <property type="match status" value="1"/>
</dbReference>
<comment type="caution">
    <text evidence="9">The sequence shown here is derived from an EMBL/GenBank/DDBJ whole genome shotgun (WGS) entry which is preliminary data.</text>
</comment>
<protein>
    <submittedName>
        <fullName evidence="9">Uncharacterized protein</fullName>
    </submittedName>
</protein>
<dbReference type="SUPFAM" id="SSF52266">
    <property type="entry name" value="SGNH hydrolase"/>
    <property type="match status" value="1"/>
</dbReference>
<feature type="signal peptide" evidence="8">
    <location>
        <begin position="1"/>
        <end position="23"/>
    </location>
</feature>
<evidence type="ECO:0000256" key="1">
    <source>
        <dbReference type="ARBA" id="ARBA00004613"/>
    </source>
</evidence>
<evidence type="ECO:0000256" key="4">
    <source>
        <dbReference type="ARBA" id="ARBA00022729"/>
    </source>
</evidence>
<sequence>MGKSWWWVIAALFMVALQQIAEGYQQLPCYFIFGDSLADNGNNNFLDTLAKVNYAPYGIDFPFGPTGRFTNGRTTVDVIAELLGFQNFIPPFATASGTDILFGVNYASGSAGIRNETGQQLGERVPLDMQLEHHQTTILDLVDILGTTWATEWYLSRCLYSVGMGNNDYLNNYFLPEYYNTSKEYTLQQFTQLLIQQYTQQLKTLYDYGARKIALFGVGQIGCTPGSIEKYGTNGSTCVEIMEEASQLFNKKLKSVVEELNANLTDAKFIYINYYAIGADSSVLNFKDSSSGCCPVAIDGECIANQIPCKNRTEFAFWDSYHPTEAVNKFIGERSYSALEPSDAYPFDISHLVLLNLQDAAYK</sequence>
<dbReference type="GO" id="GO:0016042">
    <property type="term" value="P:lipid catabolic process"/>
    <property type="evidence" value="ECO:0007669"/>
    <property type="project" value="UniProtKB-KW"/>
</dbReference>
<reference evidence="9 10" key="1">
    <citation type="journal article" date="2020" name="Mol. Plant">
        <title>The Chromosome-Based Rubber Tree Genome Provides New Insights into Spurge Genome Evolution and Rubber Biosynthesis.</title>
        <authorList>
            <person name="Liu J."/>
            <person name="Shi C."/>
            <person name="Shi C.C."/>
            <person name="Li W."/>
            <person name="Zhang Q.J."/>
            <person name="Zhang Y."/>
            <person name="Li K."/>
            <person name="Lu H.F."/>
            <person name="Shi C."/>
            <person name="Zhu S.T."/>
            <person name="Xiao Z.Y."/>
            <person name="Nan H."/>
            <person name="Yue Y."/>
            <person name="Zhu X.G."/>
            <person name="Wu Y."/>
            <person name="Hong X.N."/>
            <person name="Fan G.Y."/>
            <person name="Tong Y."/>
            <person name="Zhang D."/>
            <person name="Mao C.L."/>
            <person name="Liu Y.L."/>
            <person name="Hao S.J."/>
            <person name="Liu W.Q."/>
            <person name="Lv M.Q."/>
            <person name="Zhang H.B."/>
            <person name="Liu Y."/>
            <person name="Hu-Tang G.R."/>
            <person name="Wang J.P."/>
            <person name="Wang J.H."/>
            <person name="Sun Y.H."/>
            <person name="Ni S.B."/>
            <person name="Chen W.B."/>
            <person name="Zhang X.C."/>
            <person name="Jiao Y.N."/>
            <person name="Eichler E.E."/>
            <person name="Li G.H."/>
            <person name="Liu X."/>
            <person name="Gao L.Z."/>
        </authorList>
    </citation>
    <scope>NUCLEOTIDE SEQUENCE [LARGE SCALE GENOMIC DNA]</scope>
    <source>
        <strain evidence="10">cv. GT1</strain>
        <tissue evidence="9">Leaf</tissue>
    </source>
</reference>
<keyword evidence="6" id="KW-0442">Lipid degradation</keyword>
<evidence type="ECO:0000256" key="7">
    <source>
        <dbReference type="ARBA" id="ARBA00023098"/>
    </source>
</evidence>
<dbReference type="CDD" id="cd01837">
    <property type="entry name" value="SGNH_plant_lipase_like"/>
    <property type="match status" value="1"/>
</dbReference>
<keyword evidence="7" id="KW-0443">Lipid metabolism</keyword>
<dbReference type="InterPro" id="IPR035669">
    <property type="entry name" value="SGNH_plant_lipase-like"/>
</dbReference>
<comment type="subcellular location">
    <subcellularLocation>
        <location evidence="1">Secreted</location>
    </subcellularLocation>
</comment>
<keyword evidence="5" id="KW-0378">Hydrolase</keyword>
<comment type="similarity">
    <text evidence="2">Belongs to the 'GDSL' lipolytic enzyme family.</text>
</comment>
<evidence type="ECO:0000256" key="2">
    <source>
        <dbReference type="ARBA" id="ARBA00008668"/>
    </source>
</evidence>
<dbReference type="Proteomes" id="UP000467840">
    <property type="component" value="Chromosome 15"/>
</dbReference>
<name>A0A6A6MQD5_HEVBR</name>
<accession>A0A6A6MQD5</accession>